<dbReference type="AlphaFoldDB" id="A0A1B6J311"/>
<dbReference type="InterPro" id="IPR036770">
    <property type="entry name" value="Ankyrin_rpt-contain_sf"/>
</dbReference>
<evidence type="ECO:0000256" key="3">
    <source>
        <dbReference type="PROSITE-ProRule" id="PRU00023"/>
    </source>
</evidence>
<dbReference type="EMBL" id="GECU01014154">
    <property type="protein sequence ID" value="JAS93552.1"/>
    <property type="molecule type" value="Transcribed_RNA"/>
</dbReference>
<dbReference type="SUPFAM" id="SSF48403">
    <property type="entry name" value="Ankyrin repeat"/>
    <property type="match status" value="1"/>
</dbReference>
<accession>A0A1B6J311</accession>
<dbReference type="InterPro" id="IPR002110">
    <property type="entry name" value="Ankyrin_rpt"/>
</dbReference>
<evidence type="ECO:0000256" key="1">
    <source>
        <dbReference type="ARBA" id="ARBA00022737"/>
    </source>
</evidence>
<feature type="non-terminal residue" evidence="5">
    <location>
        <position position="1"/>
    </location>
</feature>
<feature type="repeat" description="ANK" evidence="3">
    <location>
        <begin position="1"/>
        <end position="27"/>
    </location>
</feature>
<feature type="repeat" description="ANK" evidence="3">
    <location>
        <begin position="28"/>
        <end position="60"/>
    </location>
</feature>
<reference evidence="5" key="1">
    <citation type="submission" date="2015-11" db="EMBL/GenBank/DDBJ databases">
        <title>De novo transcriptome assembly of four potential Pierce s Disease insect vectors from Arizona vineyards.</title>
        <authorList>
            <person name="Tassone E.E."/>
        </authorList>
    </citation>
    <scope>NUCLEOTIDE SEQUENCE</scope>
</reference>
<dbReference type="PROSITE" id="PS50088">
    <property type="entry name" value="ANK_REPEAT"/>
    <property type="match status" value="2"/>
</dbReference>
<evidence type="ECO:0000256" key="2">
    <source>
        <dbReference type="ARBA" id="ARBA00023043"/>
    </source>
</evidence>
<feature type="compositionally biased region" description="Low complexity" evidence="4">
    <location>
        <begin position="126"/>
        <end position="140"/>
    </location>
</feature>
<dbReference type="SMART" id="SM00248">
    <property type="entry name" value="ANK"/>
    <property type="match status" value="3"/>
</dbReference>
<feature type="compositionally biased region" description="Basic and acidic residues" evidence="4">
    <location>
        <begin position="182"/>
        <end position="198"/>
    </location>
</feature>
<dbReference type="Pfam" id="PF12796">
    <property type="entry name" value="Ank_2"/>
    <property type="match status" value="1"/>
</dbReference>
<evidence type="ECO:0000256" key="4">
    <source>
        <dbReference type="SAM" id="MobiDB-lite"/>
    </source>
</evidence>
<organism evidence="5">
    <name type="scientific">Homalodisca liturata</name>
    <dbReference type="NCBI Taxonomy" id="320908"/>
    <lineage>
        <taxon>Eukaryota</taxon>
        <taxon>Metazoa</taxon>
        <taxon>Ecdysozoa</taxon>
        <taxon>Arthropoda</taxon>
        <taxon>Hexapoda</taxon>
        <taxon>Insecta</taxon>
        <taxon>Pterygota</taxon>
        <taxon>Neoptera</taxon>
        <taxon>Paraneoptera</taxon>
        <taxon>Hemiptera</taxon>
        <taxon>Auchenorrhyncha</taxon>
        <taxon>Membracoidea</taxon>
        <taxon>Cicadellidae</taxon>
        <taxon>Cicadellinae</taxon>
        <taxon>Proconiini</taxon>
        <taxon>Homalodisca</taxon>
    </lineage>
</organism>
<feature type="region of interest" description="Disordered" evidence="4">
    <location>
        <begin position="121"/>
        <end position="198"/>
    </location>
</feature>
<keyword evidence="1" id="KW-0677">Repeat</keyword>
<dbReference type="Gene3D" id="1.25.40.20">
    <property type="entry name" value="Ankyrin repeat-containing domain"/>
    <property type="match status" value="1"/>
</dbReference>
<gene>
    <name evidence="5" type="ORF">g.2823</name>
</gene>
<name>A0A1B6J311_9HEMI</name>
<evidence type="ECO:0000313" key="5">
    <source>
        <dbReference type="EMBL" id="JAS93552.1"/>
    </source>
</evidence>
<dbReference type="PROSITE" id="PS50297">
    <property type="entry name" value="ANK_REP_REGION"/>
    <property type="match status" value="2"/>
</dbReference>
<proteinExistence type="predicted"/>
<dbReference type="PANTHER" id="PTHR24171">
    <property type="entry name" value="ANKYRIN REPEAT DOMAIN-CONTAINING PROTEIN 39-RELATED"/>
    <property type="match status" value="1"/>
</dbReference>
<keyword evidence="2 3" id="KW-0040">ANK repeat</keyword>
<protein>
    <submittedName>
        <fullName evidence="5">Uncharacterized protein</fullName>
    </submittedName>
</protein>
<sequence>HLASEANDCETVELLISKGADLNALNSRLQSPIHIAAEFGYTEICKVLLAAGANIEQREQGGRTPLYIAARGSFTAIVDMIIKTARLDYPEPDCGVPGGQLRGRAAECGTAEVEVAAGGRCGGVPGQTATGPPQAGTQTTGRRRLEAASTPLGVHGGADTGDRAPVHRSQQLQGAQLSDVIDMERGSEPGGESRQEFV</sequence>